<reference evidence="2" key="1">
    <citation type="journal article" date="2017" name="Nat. Commun.">
        <title>The North American bullfrog draft genome provides insight into hormonal regulation of long noncoding RNA.</title>
        <authorList>
            <person name="Hammond S.A."/>
            <person name="Warren R.L."/>
            <person name="Vandervalk B.P."/>
            <person name="Kucuk E."/>
            <person name="Khan H."/>
            <person name="Gibb E.A."/>
            <person name="Pandoh P."/>
            <person name="Kirk H."/>
            <person name="Zhao Y."/>
            <person name="Jones M."/>
            <person name="Mungall A.J."/>
            <person name="Coope R."/>
            <person name="Pleasance S."/>
            <person name="Moore R.A."/>
            <person name="Holt R.A."/>
            <person name="Round J.M."/>
            <person name="Ohora S."/>
            <person name="Walle B.V."/>
            <person name="Veldhoen N."/>
            <person name="Helbing C.C."/>
            <person name="Birol I."/>
        </authorList>
    </citation>
    <scope>NUCLEOTIDE SEQUENCE [LARGE SCALE GENOMIC DNA]</scope>
</reference>
<evidence type="ECO:0000313" key="2">
    <source>
        <dbReference type="Proteomes" id="UP000228934"/>
    </source>
</evidence>
<feature type="non-terminal residue" evidence="1">
    <location>
        <position position="1"/>
    </location>
</feature>
<protein>
    <submittedName>
        <fullName evidence="1">Uncharacterized protein</fullName>
    </submittedName>
</protein>
<organism evidence="1 2">
    <name type="scientific">Aquarana catesbeiana</name>
    <name type="common">American bullfrog</name>
    <name type="synonym">Rana catesbeiana</name>
    <dbReference type="NCBI Taxonomy" id="8400"/>
    <lineage>
        <taxon>Eukaryota</taxon>
        <taxon>Metazoa</taxon>
        <taxon>Chordata</taxon>
        <taxon>Craniata</taxon>
        <taxon>Vertebrata</taxon>
        <taxon>Euteleostomi</taxon>
        <taxon>Amphibia</taxon>
        <taxon>Batrachia</taxon>
        <taxon>Anura</taxon>
        <taxon>Neobatrachia</taxon>
        <taxon>Ranoidea</taxon>
        <taxon>Ranidae</taxon>
        <taxon>Aquarana</taxon>
    </lineage>
</organism>
<dbReference type="Proteomes" id="UP000228934">
    <property type="component" value="Unassembled WGS sequence"/>
</dbReference>
<sequence>DSAWTPSGGLLLKPMGSVYITREQHKQLKKDLPTLQSRTQKTGDPACHVGCGKVVDVAVCSTEFLEPFQTHVVSFTEVTEQF</sequence>
<dbReference type="AlphaFoldDB" id="A0A2G9S3K1"/>
<dbReference type="EMBL" id="KV928821">
    <property type="protein sequence ID" value="PIO34729.1"/>
    <property type="molecule type" value="Genomic_DNA"/>
</dbReference>
<keyword evidence="2" id="KW-1185">Reference proteome</keyword>
<proteinExistence type="predicted"/>
<evidence type="ECO:0000313" key="1">
    <source>
        <dbReference type="EMBL" id="PIO34729.1"/>
    </source>
</evidence>
<name>A0A2G9S3K1_AQUCT</name>
<gene>
    <name evidence="1" type="ORF">AB205_0220550</name>
</gene>
<accession>A0A2G9S3K1</accession>